<evidence type="ECO:0000313" key="3">
    <source>
        <dbReference type="Proteomes" id="UP001054857"/>
    </source>
</evidence>
<dbReference type="EMBL" id="BMAR01000008">
    <property type="protein sequence ID" value="GFR44743.1"/>
    <property type="molecule type" value="Genomic_DNA"/>
</dbReference>
<dbReference type="AlphaFoldDB" id="A0AAD3DN95"/>
<name>A0AAD3DN95_9CHLO</name>
<feature type="compositionally biased region" description="Low complexity" evidence="1">
    <location>
        <begin position="149"/>
        <end position="165"/>
    </location>
</feature>
<sequence>AYQPGSGATDAAAAPQGLVSSGASAAVPPPGSLGSGELDAWEVVRVLQLQRLPSAEGEGGSWLDSGELGGGPWTGRGQATTLPLCCPPGRPPAGPQLVWLEPRVVALAGGRGQGQQHLTLKAVVRTPSGTSSSPLELLVRAEGRYLPATVTPANTPTTSTSATAATHDDGSLSEDDAAKGRLDTDQLVSYTIDVP</sequence>
<dbReference type="Proteomes" id="UP001054857">
    <property type="component" value="Unassembled WGS sequence"/>
</dbReference>
<protein>
    <submittedName>
        <fullName evidence="2">Uncharacterized protein</fullName>
    </submittedName>
</protein>
<reference evidence="2 3" key="1">
    <citation type="journal article" date="2021" name="Sci. Rep.">
        <title>Genome sequencing of the multicellular alga Astrephomene provides insights into convergent evolution of germ-soma differentiation.</title>
        <authorList>
            <person name="Yamashita S."/>
            <person name="Yamamoto K."/>
            <person name="Matsuzaki R."/>
            <person name="Suzuki S."/>
            <person name="Yamaguchi H."/>
            <person name="Hirooka S."/>
            <person name="Minakuchi Y."/>
            <person name="Miyagishima S."/>
            <person name="Kawachi M."/>
            <person name="Toyoda A."/>
            <person name="Nozaki H."/>
        </authorList>
    </citation>
    <scope>NUCLEOTIDE SEQUENCE [LARGE SCALE GENOMIC DNA]</scope>
    <source>
        <strain evidence="2 3">NIES-4017</strain>
    </source>
</reference>
<organism evidence="2 3">
    <name type="scientific">Astrephomene gubernaculifera</name>
    <dbReference type="NCBI Taxonomy" id="47775"/>
    <lineage>
        <taxon>Eukaryota</taxon>
        <taxon>Viridiplantae</taxon>
        <taxon>Chlorophyta</taxon>
        <taxon>core chlorophytes</taxon>
        <taxon>Chlorophyceae</taxon>
        <taxon>CS clade</taxon>
        <taxon>Chlamydomonadales</taxon>
        <taxon>Astrephomenaceae</taxon>
        <taxon>Astrephomene</taxon>
    </lineage>
</organism>
<feature type="non-terminal residue" evidence="2">
    <location>
        <position position="195"/>
    </location>
</feature>
<feature type="region of interest" description="Disordered" evidence="1">
    <location>
        <begin position="149"/>
        <end position="182"/>
    </location>
</feature>
<comment type="caution">
    <text evidence="2">The sequence shown here is derived from an EMBL/GenBank/DDBJ whole genome shotgun (WGS) entry which is preliminary data.</text>
</comment>
<accession>A0AAD3DN95</accession>
<keyword evidence="3" id="KW-1185">Reference proteome</keyword>
<feature type="non-terminal residue" evidence="2">
    <location>
        <position position="1"/>
    </location>
</feature>
<feature type="compositionally biased region" description="Basic and acidic residues" evidence="1">
    <location>
        <begin position="166"/>
        <end position="182"/>
    </location>
</feature>
<evidence type="ECO:0000313" key="2">
    <source>
        <dbReference type="EMBL" id="GFR44743.1"/>
    </source>
</evidence>
<proteinExistence type="predicted"/>
<evidence type="ECO:0000256" key="1">
    <source>
        <dbReference type="SAM" id="MobiDB-lite"/>
    </source>
</evidence>
<gene>
    <name evidence="2" type="ORF">Agub_g6071</name>
</gene>